<evidence type="ECO:0008006" key="5">
    <source>
        <dbReference type="Google" id="ProtNLM"/>
    </source>
</evidence>
<comment type="caution">
    <text evidence="3">The sequence shown here is derived from an EMBL/GenBank/DDBJ whole genome shotgun (WGS) entry which is preliminary data.</text>
</comment>
<dbReference type="SUPFAM" id="SSF55874">
    <property type="entry name" value="ATPase domain of HSP90 chaperone/DNA topoisomerase II/histidine kinase"/>
    <property type="match status" value="1"/>
</dbReference>
<dbReference type="GeneID" id="96778529"/>
<organism evidence="3 4">
    <name type="scientific">Anaerovibrio slackiae</name>
    <dbReference type="NCBI Taxonomy" id="2652309"/>
    <lineage>
        <taxon>Bacteria</taxon>
        <taxon>Bacillati</taxon>
        <taxon>Bacillota</taxon>
        <taxon>Negativicutes</taxon>
        <taxon>Selenomonadales</taxon>
        <taxon>Selenomonadaceae</taxon>
        <taxon>Anaerovibrio</taxon>
    </lineage>
</organism>
<evidence type="ECO:0000256" key="2">
    <source>
        <dbReference type="SAM" id="MobiDB-lite"/>
    </source>
</evidence>
<reference evidence="3 4" key="1">
    <citation type="submission" date="2019-08" db="EMBL/GenBank/DDBJ databases">
        <title>In-depth cultivation of the pig gut microbiome towards novel bacterial diversity and tailored functional studies.</title>
        <authorList>
            <person name="Wylensek D."/>
            <person name="Hitch T.C.A."/>
            <person name="Clavel T."/>
        </authorList>
    </citation>
    <scope>NUCLEOTIDE SEQUENCE [LARGE SCALE GENOMIC DNA]</scope>
    <source>
        <strain evidence="3 4">WCA-693-APC-5D-A</strain>
    </source>
</reference>
<dbReference type="InterPro" id="IPR036890">
    <property type="entry name" value="HATPase_C_sf"/>
</dbReference>
<protein>
    <recommendedName>
        <fullName evidence="5">ATP-binding protein</fullName>
    </recommendedName>
</protein>
<dbReference type="AlphaFoldDB" id="A0A6I2UAQ2"/>
<feature type="region of interest" description="Disordered" evidence="2">
    <location>
        <begin position="476"/>
        <end position="513"/>
    </location>
</feature>
<name>A0A6I2UAQ2_9FIRM</name>
<dbReference type="Gene3D" id="3.30.565.10">
    <property type="entry name" value="Histidine kinase-like ATPase, C-terminal domain"/>
    <property type="match status" value="1"/>
</dbReference>
<keyword evidence="4" id="KW-1185">Reference proteome</keyword>
<evidence type="ECO:0000256" key="1">
    <source>
        <dbReference type="SAM" id="Coils"/>
    </source>
</evidence>
<gene>
    <name evidence="3" type="ORF">FYJ84_06325</name>
</gene>
<keyword evidence="1" id="KW-0175">Coiled coil</keyword>
<evidence type="ECO:0000313" key="4">
    <source>
        <dbReference type="Proteomes" id="UP000433181"/>
    </source>
</evidence>
<dbReference type="RefSeq" id="WP_154406766.1">
    <property type="nucleotide sequence ID" value="NZ_VUNR01000010.1"/>
</dbReference>
<dbReference type="Proteomes" id="UP000433181">
    <property type="component" value="Unassembled WGS sequence"/>
</dbReference>
<sequence>MSKIGKGVLENLTQAMYDDSRIVYREYLQNSCDQIDVAKEKNSFPDEKLEVIITIDEKKRNIFIRDNANGISVKEVEKRLGDVADSEKVQGQNKGFRGIGRLGGIGYCNELRFITSFRGEKVETTMIWNAKRLQEIFWDSKNHMSAEAILDEIITYEAKEADEDAHYFEVQMLGITEGNDKLLDYKDIKQYISEVAPVDFKKTFLFRSEIYNFVKNNEEVPPIHCYDIGIRRQDGELNYISKEYPNAIYKMAGKEKKRLDDIKGVQTDIIYDTKGNPIAWIWYAISSFKGAINDMGNPYKGLRLRQFNIQIGDKTTLVKFFKETRGNSYFMGEIHTISPKLRPNARRDYFNETIEVRELEDALREYFKGLSKLYKAGSEINSSYNNIDKAEKLQEKYNESLQTRFISPENKNQMEAELAKAKEKAKEGLATIKKYNTKANKDKNSAVAKIVNAIKSDKNVDMDKVEEAFGSYKTINETNTSTETENPTTTTNATKATHPSKKYTTTQPTDKKEKTKYLTEELSCYDKKTRKIISRIYDVIYKNMIAEEATDLVRKIHEELKNNR</sequence>
<evidence type="ECO:0000313" key="3">
    <source>
        <dbReference type="EMBL" id="MSU08598.1"/>
    </source>
</evidence>
<proteinExistence type="predicted"/>
<feature type="coiled-coil region" evidence="1">
    <location>
        <begin position="411"/>
        <end position="438"/>
    </location>
</feature>
<dbReference type="EMBL" id="VUNR01000010">
    <property type="protein sequence ID" value="MSU08598.1"/>
    <property type="molecule type" value="Genomic_DNA"/>
</dbReference>
<accession>A0A6I2UAQ2</accession>
<feature type="compositionally biased region" description="Low complexity" evidence="2">
    <location>
        <begin position="476"/>
        <end position="497"/>
    </location>
</feature>